<dbReference type="Pfam" id="PF10022">
    <property type="entry name" value="DUF2264"/>
    <property type="match status" value="1"/>
</dbReference>
<keyword evidence="4" id="KW-1185">Reference proteome</keyword>
<gene>
    <name evidence="3" type="ORF">K505DRAFT_405425</name>
</gene>
<dbReference type="Pfam" id="PF20938">
    <property type="entry name" value="DUF2264_C"/>
    <property type="match status" value="1"/>
</dbReference>
<dbReference type="PANTHER" id="PTHR35339">
    <property type="entry name" value="LINALOOL DEHYDRATASE_ISOMERASE DOMAIN-CONTAINING PROTEIN"/>
    <property type="match status" value="1"/>
</dbReference>
<protein>
    <submittedName>
        <fullName evidence="3">Uncharacterized protein</fullName>
    </submittedName>
</protein>
<dbReference type="Proteomes" id="UP000799757">
    <property type="component" value="Unassembled WGS sequence"/>
</dbReference>
<dbReference type="PANTHER" id="PTHR35339:SF2">
    <property type="entry name" value="DUF2264 DOMAIN-CONTAINING PROTEIN-RELATED"/>
    <property type="match status" value="1"/>
</dbReference>
<dbReference type="InterPro" id="IPR049237">
    <property type="entry name" value="DUF2264_C"/>
</dbReference>
<name>A0A6A6XPE1_9PLEO</name>
<accession>A0A6A6XPE1</accession>
<sequence>MPPLPGFSDNPFRTRSDLIRAALAILHPLEAYKSPAGARIKIATATGAGFSETAAQLEGFARPLWVVADLIRIQSLDAVTDPGLRSTNVRLTSWIAGLKVGTDPESLEYWGNAFDFDQRLVEMESIAYALLTWPDAFSFTNDPKARENLIKWLRKINHCKVPQNNWLWFRVFVNLALTQVLDVPLVEVREHIDSSLRILDSFYIGAGWSSDGLWSEERKQVDYYSGSFAIQFAQLLFVRFAPEYDQERTQRYTKEAAEFASGFWRYFSSNGAAIPFGRSLTYRFAFAAFWTAVAVADVKLPIPLNHPGAIKGMLLRHLRWWSKKPDIFNTDGTPNIGYAYSNMHMAEDYNSPQSVFWCLKSFLVIGLSKSHPFWSSEELPYPMETTSSSLRHIIPDVSLVSPPRHILCNTPEHHFLLSSGQSTRKRFKAREAKYGKFAYSSTFAFSVPCGTFLEQLAPDSTLAVSYGDDQAWKVRWEPFDVVSTTTKLGDETVPTLASSWKPWLDLELVIRTILVPPVSKWPGWHLRAHRVSWKPSFIRDTAPTLRLVDAGFAASAQTSQGHSILEEQINGDFRTTDGANQQNWWSGHEGCLVISESGASGVVDLTDQFVTGQYIGLNSQSMIIRADPNTNLIAPRSLIPSAQHELLSSGEAVFWLVTGVFAVDSGARKSMTDVWNLWHGRPTGCINNEGNIGLALHVE</sequence>
<evidence type="ECO:0000259" key="1">
    <source>
        <dbReference type="Pfam" id="PF10022"/>
    </source>
</evidence>
<evidence type="ECO:0000313" key="3">
    <source>
        <dbReference type="EMBL" id="KAF2798058.1"/>
    </source>
</evidence>
<reference evidence="3" key="1">
    <citation type="journal article" date="2020" name="Stud. Mycol.">
        <title>101 Dothideomycetes genomes: a test case for predicting lifestyles and emergence of pathogens.</title>
        <authorList>
            <person name="Haridas S."/>
            <person name="Albert R."/>
            <person name="Binder M."/>
            <person name="Bloem J."/>
            <person name="Labutti K."/>
            <person name="Salamov A."/>
            <person name="Andreopoulos B."/>
            <person name="Baker S."/>
            <person name="Barry K."/>
            <person name="Bills G."/>
            <person name="Bluhm B."/>
            <person name="Cannon C."/>
            <person name="Castanera R."/>
            <person name="Culley D."/>
            <person name="Daum C."/>
            <person name="Ezra D."/>
            <person name="Gonzalez J."/>
            <person name="Henrissat B."/>
            <person name="Kuo A."/>
            <person name="Liang C."/>
            <person name="Lipzen A."/>
            <person name="Lutzoni F."/>
            <person name="Magnuson J."/>
            <person name="Mondo S."/>
            <person name="Nolan M."/>
            <person name="Ohm R."/>
            <person name="Pangilinan J."/>
            <person name="Park H.-J."/>
            <person name="Ramirez L."/>
            <person name="Alfaro M."/>
            <person name="Sun H."/>
            <person name="Tritt A."/>
            <person name="Yoshinaga Y."/>
            <person name="Zwiers L.-H."/>
            <person name="Turgeon B."/>
            <person name="Goodwin S."/>
            <person name="Spatafora J."/>
            <person name="Crous P."/>
            <person name="Grigoriev I."/>
        </authorList>
    </citation>
    <scope>NUCLEOTIDE SEQUENCE</scope>
    <source>
        <strain evidence="3">CBS 109.77</strain>
    </source>
</reference>
<feature type="domain" description="DUF2264" evidence="1">
    <location>
        <begin position="14"/>
        <end position="381"/>
    </location>
</feature>
<dbReference type="AlphaFoldDB" id="A0A6A6XPE1"/>
<organism evidence="3 4">
    <name type="scientific">Melanomma pulvis-pyrius CBS 109.77</name>
    <dbReference type="NCBI Taxonomy" id="1314802"/>
    <lineage>
        <taxon>Eukaryota</taxon>
        <taxon>Fungi</taxon>
        <taxon>Dikarya</taxon>
        <taxon>Ascomycota</taxon>
        <taxon>Pezizomycotina</taxon>
        <taxon>Dothideomycetes</taxon>
        <taxon>Pleosporomycetidae</taxon>
        <taxon>Pleosporales</taxon>
        <taxon>Melanommataceae</taxon>
        <taxon>Melanomma</taxon>
    </lineage>
</organism>
<evidence type="ECO:0000313" key="4">
    <source>
        <dbReference type="Proteomes" id="UP000799757"/>
    </source>
</evidence>
<proteinExistence type="predicted"/>
<feature type="domain" description="DUF2264" evidence="2">
    <location>
        <begin position="397"/>
        <end position="682"/>
    </location>
</feature>
<evidence type="ECO:0000259" key="2">
    <source>
        <dbReference type="Pfam" id="PF20938"/>
    </source>
</evidence>
<dbReference type="EMBL" id="MU001792">
    <property type="protein sequence ID" value="KAF2798058.1"/>
    <property type="molecule type" value="Genomic_DNA"/>
</dbReference>
<dbReference type="InterPro" id="IPR016624">
    <property type="entry name" value="UCP014753"/>
</dbReference>
<dbReference type="PIRSF" id="PIRSF014753">
    <property type="entry name" value="UCP014753"/>
    <property type="match status" value="1"/>
</dbReference>
<dbReference type="OrthoDB" id="6132182at2759"/>
<dbReference type="InterPro" id="IPR049349">
    <property type="entry name" value="DUF2264_N"/>
</dbReference>